<keyword evidence="2" id="KW-1185">Reference proteome</keyword>
<proteinExistence type="predicted"/>
<dbReference type="RefSeq" id="WP_099474522.1">
    <property type="nucleotide sequence ID" value="NZ_CP041025.1"/>
</dbReference>
<dbReference type="EMBL" id="PDEM01000030">
    <property type="protein sequence ID" value="PHZ83933.1"/>
    <property type="molecule type" value="Genomic_DNA"/>
</dbReference>
<reference evidence="1 2" key="1">
    <citation type="submission" date="2017-10" db="EMBL/GenBank/DDBJ databases">
        <title>Frigbacter circumglobatus gen. nov. sp. nov., isolated from sediment cultured in situ.</title>
        <authorList>
            <person name="Zhao Z."/>
        </authorList>
    </citation>
    <scope>NUCLEOTIDE SEQUENCE [LARGE SCALE GENOMIC DNA]</scope>
    <source>
        <strain evidence="1 2">ZYL</strain>
    </source>
</reference>
<dbReference type="InParanoid" id="A0A2G4YNR3"/>
<name>A0A2G4YNR3_9PROT</name>
<dbReference type="AlphaFoldDB" id="A0A2G4YNR3"/>
<gene>
    <name evidence="1" type="ORF">CRD36_14465</name>
</gene>
<evidence type="ECO:0000313" key="2">
    <source>
        <dbReference type="Proteomes" id="UP000229730"/>
    </source>
</evidence>
<organism evidence="1 2">
    <name type="scientific">Paremcibacter congregatus</name>
    <dbReference type="NCBI Taxonomy" id="2043170"/>
    <lineage>
        <taxon>Bacteria</taxon>
        <taxon>Pseudomonadati</taxon>
        <taxon>Pseudomonadota</taxon>
        <taxon>Alphaproteobacteria</taxon>
        <taxon>Emcibacterales</taxon>
        <taxon>Emcibacteraceae</taxon>
        <taxon>Paremcibacter</taxon>
    </lineage>
</organism>
<comment type="caution">
    <text evidence="1">The sequence shown here is derived from an EMBL/GenBank/DDBJ whole genome shotgun (WGS) entry which is preliminary data.</text>
</comment>
<dbReference type="OrthoDB" id="7855496at2"/>
<accession>A0A2G4YNR3</accession>
<evidence type="ECO:0000313" key="1">
    <source>
        <dbReference type="EMBL" id="PHZ83933.1"/>
    </source>
</evidence>
<protein>
    <submittedName>
        <fullName evidence="1">Uncharacterized protein</fullName>
    </submittedName>
</protein>
<sequence>MAITTETLIWHAYRIEVGYDPDYNPTGKGTALAHLEIRTLSPERAALPITETGYRSVFMPDSYLDDYDSAVDFVEKWLTSAALTEEWKDILDQARQLSLF</sequence>
<dbReference type="Proteomes" id="UP000229730">
    <property type="component" value="Unassembled WGS sequence"/>
</dbReference>